<evidence type="ECO:0000313" key="4">
    <source>
        <dbReference type="Proteomes" id="UP001345013"/>
    </source>
</evidence>
<name>A0ABR0K3G3_9EURO</name>
<evidence type="ECO:0000313" key="3">
    <source>
        <dbReference type="EMBL" id="KAK5083285.1"/>
    </source>
</evidence>
<accession>A0ABR0K3G3</accession>
<dbReference type="SUPFAM" id="SSF53474">
    <property type="entry name" value="alpha/beta-Hydrolases"/>
    <property type="match status" value="1"/>
</dbReference>
<comment type="caution">
    <text evidence="3">The sequence shown here is derived from an EMBL/GenBank/DDBJ whole genome shotgun (WGS) entry which is preliminary data.</text>
</comment>
<organism evidence="3 4">
    <name type="scientific">Lithohypha guttulata</name>
    <dbReference type="NCBI Taxonomy" id="1690604"/>
    <lineage>
        <taxon>Eukaryota</taxon>
        <taxon>Fungi</taxon>
        <taxon>Dikarya</taxon>
        <taxon>Ascomycota</taxon>
        <taxon>Pezizomycotina</taxon>
        <taxon>Eurotiomycetes</taxon>
        <taxon>Chaetothyriomycetidae</taxon>
        <taxon>Chaetothyriales</taxon>
        <taxon>Trichomeriaceae</taxon>
        <taxon>Lithohypha</taxon>
    </lineage>
</organism>
<protein>
    <recommendedName>
        <fullName evidence="2">Alpha/beta hydrolase fold-3 domain-containing protein</fullName>
    </recommendedName>
</protein>
<dbReference type="PANTHER" id="PTHR48081:SF8">
    <property type="entry name" value="ALPHA_BETA HYDROLASE FOLD-3 DOMAIN-CONTAINING PROTEIN-RELATED"/>
    <property type="match status" value="1"/>
</dbReference>
<dbReference type="Proteomes" id="UP001345013">
    <property type="component" value="Unassembled WGS sequence"/>
</dbReference>
<feature type="domain" description="Alpha/beta hydrolase fold-3" evidence="2">
    <location>
        <begin position="67"/>
        <end position="276"/>
    </location>
</feature>
<evidence type="ECO:0000259" key="2">
    <source>
        <dbReference type="Pfam" id="PF07859"/>
    </source>
</evidence>
<gene>
    <name evidence="3" type="ORF">LTR24_007782</name>
</gene>
<reference evidence="3 4" key="1">
    <citation type="submission" date="2023-08" db="EMBL/GenBank/DDBJ databases">
        <title>Black Yeasts Isolated from many extreme environments.</title>
        <authorList>
            <person name="Coleine C."/>
            <person name="Stajich J.E."/>
            <person name="Selbmann L."/>
        </authorList>
    </citation>
    <scope>NUCLEOTIDE SEQUENCE [LARGE SCALE GENOMIC DNA]</scope>
    <source>
        <strain evidence="3 4">CCFEE 5885</strain>
    </source>
</reference>
<dbReference type="Gene3D" id="3.40.50.1820">
    <property type="entry name" value="alpha/beta hydrolase"/>
    <property type="match status" value="1"/>
</dbReference>
<dbReference type="Pfam" id="PF07859">
    <property type="entry name" value="Abhydrolase_3"/>
    <property type="match status" value="1"/>
</dbReference>
<sequence length="302" mass="33077">MGGRQTMPAEPVDQSRARFAAMFEGMKPLLPPPTDAVSTTDVTVPSSGQGVRIYNPTRTTGKLPVGLYIHSGGWYAGSIENEDFLCRNVAENAEIVLYSVEYRLAPEHPFPAGLDDVCAAYEFMHETAAGNGADPTQKFIMGGSAGGNYTAAVGLKYATNADLKAKGLCIFVPATCDPSALPDEYKAKYTPERYEDAPVLGNDLVRQAREWYGAPAADPLYSVLLHPDIKHLPPCYIAACTKDPTHQDTLFFSEECKKQGVAADYVEWVGMPHFFWSLPMLKKSQEFMSTWSKKLKDMNTAA</sequence>
<dbReference type="InterPro" id="IPR013094">
    <property type="entry name" value="AB_hydrolase_3"/>
</dbReference>
<keyword evidence="1" id="KW-0378">Hydrolase</keyword>
<dbReference type="InterPro" id="IPR029058">
    <property type="entry name" value="AB_hydrolase_fold"/>
</dbReference>
<evidence type="ECO:0000256" key="1">
    <source>
        <dbReference type="ARBA" id="ARBA00022801"/>
    </source>
</evidence>
<dbReference type="InterPro" id="IPR050300">
    <property type="entry name" value="GDXG_lipolytic_enzyme"/>
</dbReference>
<keyword evidence="4" id="KW-1185">Reference proteome</keyword>
<dbReference type="PANTHER" id="PTHR48081">
    <property type="entry name" value="AB HYDROLASE SUPERFAMILY PROTEIN C4A8.06C"/>
    <property type="match status" value="1"/>
</dbReference>
<dbReference type="EMBL" id="JAVRRG010000122">
    <property type="protein sequence ID" value="KAK5083285.1"/>
    <property type="molecule type" value="Genomic_DNA"/>
</dbReference>
<proteinExistence type="predicted"/>